<evidence type="ECO:0000313" key="2">
    <source>
        <dbReference type="EMBL" id="MDZ5762355.1"/>
    </source>
</evidence>
<dbReference type="GO" id="GO:0004527">
    <property type="term" value="F:exonuclease activity"/>
    <property type="evidence" value="ECO:0007669"/>
    <property type="project" value="UniProtKB-KW"/>
</dbReference>
<accession>A0ABU5L8Z3</accession>
<dbReference type="SUPFAM" id="SSF53098">
    <property type="entry name" value="Ribonuclease H-like"/>
    <property type="match status" value="1"/>
</dbReference>
<reference evidence="2 3" key="1">
    <citation type="submission" date="2023-02" db="EMBL/GenBank/DDBJ databases">
        <title>Host association and intracellularity evolved multiple times independently in the Rickettsiales.</title>
        <authorList>
            <person name="Castelli M."/>
            <person name="Nardi T."/>
            <person name="Gammuto L."/>
            <person name="Bellinzona G."/>
            <person name="Sabaneyeva E."/>
            <person name="Potekhin A."/>
            <person name="Serra V."/>
            <person name="Petroni G."/>
            <person name="Sassera D."/>
        </authorList>
    </citation>
    <scope>NUCLEOTIDE SEQUENCE [LARGE SCALE GENOMIC DNA]</scope>
    <source>
        <strain evidence="2 3">BOD18</strain>
    </source>
</reference>
<dbReference type="InterPro" id="IPR019288">
    <property type="entry name" value="3'-5'_exonuclease_PolB-like"/>
</dbReference>
<dbReference type="Proteomes" id="UP001293791">
    <property type="component" value="Unassembled WGS sequence"/>
</dbReference>
<keyword evidence="2" id="KW-0540">Nuclease</keyword>
<protein>
    <submittedName>
        <fullName evidence="2">3'-5' exonuclease</fullName>
    </submittedName>
</protein>
<evidence type="ECO:0000313" key="3">
    <source>
        <dbReference type="Proteomes" id="UP001293791"/>
    </source>
</evidence>
<keyword evidence="2" id="KW-0269">Exonuclease</keyword>
<feature type="domain" description="Predicted 3'-5' exonuclease PolB-like" evidence="1">
    <location>
        <begin position="51"/>
        <end position="263"/>
    </location>
</feature>
<dbReference type="RefSeq" id="WP_322497824.1">
    <property type="nucleotide sequence ID" value="NZ_JARGYT010000040.1"/>
</dbReference>
<dbReference type="InterPro" id="IPR012337">
    <property type="entry name" value="RNaseH-like_sf"/>
</dbReference>
<name>A0ABU5L8Z3_9RICK</name>
<sequence length="278" mass="32347">MLHSRFFVLDIETIPDILSARRLLVDYESSDVEIENKIIQYHLDITGGKNAFLRQPFHQVVCISFLEAEIQYEGEYEFYKIKQLRSGGNLNSSEADLIRGFFDYLSSPIARLITFNGRSFDIPVLKYRAMIHGVQAAWLHRSGDKWNSYNSRYSVNWHCDLVEALSDFGVSARVKMNEVCAALNIPGKLDTEGSMVRDMYYDGKLKEIRDYCELDVLSTYLIYIRYMHHVGILKNYQVHIQDVIDFLNVEQKERGNLKNFLEEMGKLGYDTEASHKRL</sequence>
<dbReference type="Gene3D" id="3.30.420.10">
    <property type="entry name" value="Ribonuclease H-like superfamily/Ribonuclease H"/>
    <property type="match status" value="1"/>
</dbReference>
<proteinExistence type="predicted"/>
<gene>
    <name evidence="2" type="ORF">Cyrtocomes_00734</name>
</gene>
<comment type="caution">
    <text evidence="2">The sequence shown here is derived from an EMBL/GenBank/DDBJ whole genome shotgun (WGS) entry which is preliminary data.</text>
</comment>
<dbReference type="CDD" id="cd05782">
    <property type="entry name" value="DNA_polB_like1_exo"/>
    <property type="match status" value="1"/>
</dbReference>
<keyword evidence="2" id="KW-0378">Hydrolase</keyword>
<keyword evidence="3" id="KW-1185">Reference proteome</keyword>
<dbReference type="EMBL" id="JARGYT010000040">
    <property type="protein sequence ID" value="MDZ5762355.1"/>
    <property type="molecule type" value="Genomic_DNA"/>
</dbReference>
<organism evidence="2 3">
    <name type="scientific">Candidatus Cyrtobacter comes</name>
    <dbReference type="NCBI Taxonomy" id="675776"/>
    <lineage>
        <taxon>Bacteria</taxon>
        <taxon>Pseudomonadati</taxon>
        <taxon>Pseudomonadota</taxon>
        <taxon>Alphaproteobacteria</taxon>
        <taxon>Rickettsiales</taxon>
        <taxon>Candidatus Midichloriaceae</taxon>
        <taxon>Candidatus Cyrtobacter</taxon>
    </lineage>
</organism>
<dbReference type="Pfam" id="PF10108">
    <property type="entry name" value="DNA_pol_B_exo2"/>
    <property type="match status" value="1"/>
</dbReference>
<evidence type="ECO:0000259" key="1">
    <source>
        <dbReference type="Pfam" id="PF10108"/>
    </source>
</evidence>
<dbReference type="InterPro" id="IPR036397">
    <property type="entry name" value="RNaseH_sf"/>
</dbReference>